<gene>
    <name evidence="7" type="ORF">SAMN05421810_107216</name>
</gene>
<dbReference type="PANTHER" id="PTHR30250:SF11">
    <property type="entry name" value="O-ANTIGEN TRANSPORTER-RELATED"/>
    <property type="match status" value="1"/>
</dbReference>
<feature type="transmembrane region" description="Helical" evidence="6">
    <location>
        <begin position="176"/>
        <end position="195"/>
    </location>
</feature>
<feature type="transmembrane region" description="Helical" evidence="6">
    <location>
        <begin position="249"/>
        <end position="273"/>
    </location>
</feature>
<evidence type="ECO:0000256" key="2">
    <source>
        <dbReference type="ARBA" id="ARBA00022475"/>
    </source>
</evidence>
<name>A0A1I5YJS6_9PSEU</name>
<keyword evidence="3 6" id="KW-0812">Transmembrane</keyword>
<evidence type="ECO:0000256" key="6">
    <source>
        <dbReference type="SAM" id="Phobius"/>
    </source>
</evidence>
<comment type="subcellular location">
    <subcellularLocation>
        <location evidence="1">Cell membrane</location>
        <topology evidence="1">Multi-pass membrane protein</topology>
    </subcellularLocation>
</comment>
<evidence type="ECO:0000313" key="7">
    <source>
        <dbReference type="EMBL" id="SFQ44474.1"/>
    </source>
</evidence>
<evidence type="ECO:0000256" key="5">
    <source>
        <dbReference type="ARBA" id="ARBA00023136"/>
    </source>
</evidence>
<sequence>MIGKLLSSARFAIGLLLVGAAGYYFLAVAGRNLPDEEAAAVSALYLLVNIIGPGISTALEQETNRRVSHAVAHGHDPAEAIRRMTRLGIRVMLAAAAVLAVLSPVLVDRPLRGSWPLFFALLLAVFTFASMYLVRGVLAGYQRFGGYTVTLAVEGLSRLVPFFVLDVAGVANGPLYGFIFSGGCALAALSAVPWLRSRPPAESRPETEAVTAGNALGHLLSAALMMQVMANLAPVVVSSRLTGEADLAVTFSVAFVLARVPLFLFAPVQTVLLPKFVGAVARADLARVRQNIRIVLLAVAGIGLPGAAAAWLLGPWVLRTFFDAKADLPGAVLAVLGLGTVLMMAVQVLAPALLATRQQGALLAAWVAGTVALVGILVLPGSPVALAMVAQLAGPSVVVAVAAVTLTRYLRRPAAPTAERPPVPVNRD</sequence>
<evidence type="ECO:0000256" key="3">
    <source>
        <dbReference type="ARBA" id="ARBA00022692"/>
    </source>
</evidence>
<evidence type="ECO:0000256" key="4">
    <source>
        <dbReference type="ARBA" id="ARBA00022989"/>
    </source>
</evidence>
<feature type="transmembrane region" description="Helical" evidence="6">
    <location>
        <begin position="146"/>
        <end position="164"/>
    </location>
</feature>
<dbReference type="RefSeq" id="WP_092532747.1">
    <property type="nucleotide sequence ID" value="NZ_FOWW01000007.1"/>
</dbReference>
<feature type="transmembrane region" description="Helical" evidence="6">
    <location>
        <begin position="113"/>
        <end position="134"/>
    </location>
</feature>
<dbReference type="OrthoDB" id="5241534at2"/>
<feature type="transmembrane region" description="Helical" evidence="6">
    <location>
        <begin position="87"/>
        <end position="107"/>
    </location>
</feature>
<keyword evidence="2" id="KW-1003">Cell membrane</keyword>
<feature type="transmembrane region" description="Helical" evidence="6">
    <location>
        <begin position="294"/>
        <end position="318"/>
    </location>
</feature>
<dbReference type="Proteomes" id="UP000198727">
    <property type="component" value="Unassembled WGS sequence"/>
</dbReference>
<evidence type="ECO:0000313" key="8">
    <source>
        <dbReference type="Proteomes" id="UP000198727"/>
    </source>
</evidence>
<dbReference type="STRING" id="587909.SAMN05421810_107216"/>
<evidence type="ECO:0000256" key="1">
    <source>
        <dbReference type="ARBA" id="ARBA00004651"/>
    </source>
</evidence>
<feature type="transmembrane region" description="Helical" evidence="6">
    <location>
        <begin position="216"/>
        <end position="237"/>
    </location>
</feature>
<dbReference type="InterPro" id="IPR050833">
    <property type="entry name" value="Poly_Biosynth_Transport"/>
</dbReference>
<keyword evidence="4 6" id="KW-1133">Transmembrane helix</keyword>
<feature type="transmembrane region" description="Helical" evidence="6">
    <location>
        <begin position="7"/>
        <end position="26"/>
    </location>
</feature>
<dbReference type="EMBL" id="FOWW01000007">
    <property type="protein sequence ID" value="SFQ44474.1"/>
    <property type="molecule type" value="Genomic_DNA"/>
</dbReference>
<feature type="transmembrane region" description="Helical" evidence="6">
    <location>
        <begin position="361"/>
        <end position="379"/>
    </location>
</feature>
<feature type="transmembrane region" description="Helical" evidence="6">
    <location>
        <begin position="385"/>
        <end position="406"/>
    </location>
</feature>
<dbReference type="AlphaFoldDB" id="A0A1I5YJS6"/>
<organism evidence="7 8">
    <name type="scientific">Amycolatopsis arida</name>
    <dbReference type="NCBI Taxonomy" id="587909"/>
    <lineage>
        <taxon>Bacteria</taxon>
        <taxon>Bacillati</taxon>
        <taxon>Actinomycetota</taxon>
        <taxon>Actinomycetes</taxon>
        <taxon>Pseudonocardiales</taxon>
        <taxon>Pseudonocardiaceae</taxon>
        <taxon>Amycolatopsis</taxon>
    </lineage>
</organism>
<dbReference type="PANTHER" id="PTHR30250">
    <property type="entry name" value="PST FAMILY PREDICTED COLANIC ACID TRANSPORTER"/>
    <property type="match status" value="1"/>
</dbReference>
<keyword evidence="5 6" id="KW-0472">Membrane</keyword>
<feature type="transmembrane region" description="Helical" evidence="6">
    <location>
        <begin position="38"/>
        <end position="59"/>
    </location>
</feature>
<feature type="transmembrane region" description="Helical" evidence="6">
    <location>
        <begin position="330"/>
        <end position="354"/>
    </location>
</feature>
<protein>
    <submittedName>
        <fullName evidence="7">Membrane protein involved in the export of O-antigen and teichoic acid</fullName>
    </submittedName>
</protein>
<keyword evidence="8" id="KW-1185">Reference proteome</keyword>
<accession>A0A1I5YJS6</accession>
<dbReference type="GO" id="GO:0005886">
    <property type="term" value="C:plasma membrane"/>
    <property type="evidence" value="ECO:0007669"/>
    <property type="project" value="UniProtKB-SubCell"/>
</dbReference>
<reference evidence="8" key="1">
    <citation type="submission" date="2016-10" db="EMBL/GenBank/DDBJ databases">
        <authorList>
            <person name="Varghese N."/>
            <person name="Submissions S."/>
        </authorList>
    </citation>
    <scope>NUCLEOTIDE SEQUENCE [LARGE SCALE GENOMIC DNA]</scope>
    <source>
        <strain evidence="8">CGMCC 4.5579</strain>
    </source>
</reference>
<proteinExistence type="predicted"/>